<evidence type="ECO:0000313" key="6">
    <source>
        <dbReference type="EMBL" id="MCI0755774.1"/>
    </source>
</evidence>
<dbReference type="PROSITE" id="PS50931">
    <property type="entry name" value="HTH_LYSR"/>
    <property type="match status" value="1"/>
</dbReference>
<dbReference type="EMBL" id="JALBUU010000055">
    <property type="protein sequence ID" value="MCI0755774.1"/>
    <property type="molecule type" value="Genomic_DNA"/>
</dbReference>
<dbReference type="RefSeq" id="WP_241793623.1">
    <property type="nucleotide sequence ID" value="NZ_JALBUU010000055.1"/>
</dbReference>
<dbReference type="Gene3D" id="3.40.190.290">
    <property type="match status" value="1"/>
</dbReference>
<dbReference type="Gene3D" id="1.10.10.10">
    <property type="entry name" value="Winged helix-like DNA-binding domain superfamily/Winged helix DNA-binding domain"/>
    <property type="match status" value="1"/>
</dbReference>
<evidence type="ECO:0000259" key="5">
    <source>
        <dbReference type="PROSITE" id="PS50931"/>
    </source>
</evidence>
<dbReference type="Pfam" id="PF00126">
    <property type="entry name" value="HTH_1"/>
    <property type="match status" value="1"/>
</dbReference>
<dbReference type="InterPro" id="IPR058163">
    <property type="entry name" value="LysR-type_TF_proteobact-type"/>
</dbReference>
<dbReference type="PANTHER" id="PTHR30537:SF3">
    <property type="entry name" value="TRANSCRIPTIONAL REGULATORY PROTEIN"/>
    <property type="match status" value="1"/>
</dbReference>
<evidence type="ECO:0000256" key="2">
    <source>
        <dbReference type="ARBA" id="ARBA00023015"/>
    </source>
</evidence>
<evidence type="ECO:0000256" key="1">
    <source>
        <dbReference type="ARBA" id="ARBA00009437"/>
    </source>
</evidence>
<dbReference type="InterPro" id="IPR000847">
    <property type="entry name" value="LysR_HTH_N"/>
</dbReference>
<dbReference type="InterPro" id="IPR036388">
    <property type="entry name" value="WH-like_DNA-bd_sf"/>
</dbReference>
<gene>
    <name evidence="6" type="ORF">MON41_19080</name>
</gene>
<comment type="similarity">
    <text evidence="1">Belongs to the LysR transcriptional regulatory family.</text>
</comment>
<reference evidence="6 7" key="1">
    <citation type="submission" date="2022-03" db="EMBL/GenBank/DDBJ databases">
        <title>Complete genome analysis of Roseomonas KG 17.1 : a prolific producer of plant growth promoters.</title>
        <authorList>
            <person name="Saadouli I."/>
            <person name="Najjari A."/>
            <person name="Mosbah A."/>
            <person name="Ouzari H.I."/>
        </authorList>
    </citation>
    <scope>NUCLEOTIDE SEQUENCE [LARGE SCALE GENOMIC DNA]</scope>
    <source>
        <strain evidence="6 7">KG17-1</strain>
    </source>
</reference>
<dbReference type="InterPro" id="IPR036390">
    <property type="entry name" value="WH_DNA-bd_sf"/>
</dbReference>
<dbReference type="PANTHER" id="PTHR30537">
    <property type="entry name" value="HTH-TYPE TRANSCRIPTIONAL REGULATOR"/>
    <property type="match status" value="1"/>
</dbReference>
<keyword evidence="2" id="KW-0805">Transcription regulation</keyword>
<organism evidence="6 7">
    <name type="scientific">Teichococcus vastitatis</name>
    <dbReference type="NCBI Taxonomy" id="2307076"/>
    <lineage>
        <taxon>Bacteria</taxon>
        <taxon>Pseudomonadati</taxon>
        <taxon>Pseudomonadota</taxon>
        <taxon>Alphaproteobacteria</taxon>
        <taxon>Acetobacterales</taxon>
        <taxon>Roseomonadaceae</taxon>
        <taxon>Roseomonas</taxon>
    </lineage>
</organism>
<evidence type="ECO:0000256" key="3">
    <source>
        <dbReference type="ARBA" id="ARBA00023125"/>
    </source>
</evidence>
<proteinExistence type="inferred from homology"/>
<evidence type="ECO:0000313" key="7">
    <source>
        <dbReference type="Proteomes" id="UP001201985"/>
    </source>
</evidence>
<feature type="domain" description="HTH lysR-type" evidence="5">
    <location>
        <begin position="11"/>
        <end position="62"/>
    </location>
</feature>
<keyword evidence="4" id="KW-0804">Transcription</keyword>
<dbReference type="SUPFAM" id="SSF53850">
    <property type="entry name" value="Periplasmic binding protein-like II"/>
    <property type="match status" value="1"/>
</dbReference>
<evidence type="ECO:0000256" key="4">
    <source>
        <dbReference type="ARBA" id="ARBA00023163"/>
    </source>
</evidence>
<comment type="caution">
    <text evidence="6">The sequence shown here is derived from an EMBL/GenBank/DDBJ whole genome shotgun (WGS) entry which is preliminary data.</text>
</comment>
<dbReference type="PRINTS" id="PR00039">
    <property type="entry name" value="HTHLYSR"/>
</dbReference>
<dbReference type="Pfam" id="PF03466">
    <property type="entry name" value="LysR_substrate"/>
    <property type="match status" value="1"/>
</dbReference>
<dbReference type="Proteomes" id="UP001201985">
    <property type="component" value="Unassembled WGS sequence"/>
</dbReference>
<keyword evidence="3" id="KW-0238">DNA-binding</keyword>
<dbReference type="InterPro" id="IPR005119">
    <property type="entry name" value="LysR_subst-bd"/>
</dbReference>
<dbReference type="SUPFAM" id="SSF46785">
    <property type="entry name" value="Winged helix' DNA-binding domain"/>
    <property type="match status" value="1"/>
</dbReference>
<name>A0ABS9W901_9PROT</name>
<keyword evidence="7" id="KW-1185">Reference proteome</keyword>
<accession>A0ABS9W901</accession>
<sequence length="297" mass="32040">MSNRVSWDDQRTFLAVLEEGNLSGAARRLGVAQPTVRARIEALEQALGTVLFTRSVNGLVPTEQARALADPVQAMARASDAFVRAASAPPGEIAGTVRLSVSEIVGIEVLPRMLVDLHRTHPDITVEVSLSNASADLLEQEVDIAVRMHPPKQEALVAKKTCSIPLGLFAHPDYLAQRGVPASRNDLAIHDFIGPDHARADLQVALALHPALTRGRSVVRTDSHPAQLALARAGLGIAVVQVPVGRADPLLRPVLPEVQVAALDTWIVTHQDLRNVPRVRAVFDHLVTEFARFAQDP</sequence>
<protein>
    <submittedName>
        <fullName evidence="6">LysR family transcriptional regulator</fullName>
    </submittedName>
</protein>